<evidence type="ECO:0000256" key="1">
    <source>
        <dbReference type="SAM" id="MobiDB-lite"/>
    </source>
</evidence>
<keyword evidence="2" id="KW-0472">Membrane</keyword>
<name>A0A830G408_9EURY</name>
<dbReference type="AlphaFoldDB" id="A0A830G408"/>
<evidence type="ECO:0000256" key="2">
    <source>
        <dbReference type="SAM" id="Phobius"/>
    </source>
</evidence>
<evidence type="ECO:0008006" key="6">
    <source>
        <dbReference type="Google" id="ProtNLM"/>
    </source>
</evidence>
<gene>
    <name evidence="3" type="ORF">GCM10009017_25550</name>
    <name evidence="4" type="ORF">J2752_002724</name>
</gene>
<dbReference type="EMBL" id="JAGGKO010000006">
    <property type="protein sequence ID" value="MBP1955795.1"/>
    <property type="molecule type" value="Genomic_DNA"/>
</dbReference>
<sequence length="174" mass="17763">MPSEHDGSDGGSGNDRPDGSGGDGTAHPTVYCRGCGAEIREDADICPECGVRQRTGGESASDAEFFEQYSTLTWLGSALVAVLTFPVGLLVPAYFAYRAKQGTGVEQGRWEVWAVLLGNVIGIAAVELAGETGAKAVVILELLFGALVILAGLIGAFVLLGAQVGGAPLLALGV</sequence>
<reference evidence="3" key="2">
    <citation type="submission" date="2020-09" db="EMBL/GenBank/DDBJ databases">
        <authorList>
            <person name="Sun Q."/>
            <person name="Ohkuma M."/>
        </authorList>
    </citation>
    <scope>NUCLEOTIDE SEQUENCE</scope>
    <source>
        <strain evidence="3">JCM 16108</strain>
    </source>
</reference>
<feature type="transmembrane region" description="Helical" evidence="2">
    <location>
        <begin position="74"/>
        <end position="97"/>
    </location>
</feature>
<proteinExistence type="predicted"/>
<evidence type="ECO:0000313" key="5">
    <source>
        <dbReference type="Proteomes" id="UP000614609"/>
    </source>
</evidence>
<dbReference type="OrthoDB" id="269196at2157"/>
<keyword evidence="2" id="KW-1133">Transmembrane helix</keyword>
<dbReference type="EMBL" id="BMOO01000007">
    <property type="protein sequence ID" value="GGM74423.1"/>
    <property type="molecule type" value="Genomic_DNA"/>
</dbReference>
<feature type="region of interest" description="Disordered" evidence="1">
    <location>
        <begin position="1"/>
        <end position="25"/>
    </location>
</feature>
<protein>
    <recommendedName>
        <fullName evidence="6">Zinc-ribbon domain-containing protein</fullName>
    </recommendedName>
</protein>
<evidence type="ECO:0000313" key="3">
    <source>
        <dbReference type="EMBL" id="GGM74423.1"/>
    </source>
</evidence>
<organism evidence="3 5">
    <name type="scientific">Halarchaeum rubridurum</name>
    <dbReference type="NCBI Taxonomy" id="489911"/>
    <lineage>
        <taxon>Archaea</taxon>
        <taxon>Methanobacteriati</taxon>
        <taxon>Methanobacteriota</taxon>
        <taxon>Stenosarchaea group</taxon>
        <taxon>Halobacteria</taxon>
        <taxon>Halobacteriales</taxon>
        <taxon>Halobacteriaceae</taxon>
    </lineage>
</organism>
<feature type="transmembrane region" description="Helical" evidence="2">
    <location>
        <begin position="136"/>
        <end position="160"/>
    </location>
</feature>
<keyword evidence="2" id="KW-0812">Transmembrane</keyword>
<reference evidence="4" key="3">
    <citation type="submission" date="2021-03" db="EMBL/GenBank/DDBJ databases">
        <title>Genomic Encyclopedia of Type Strains, Phase IV (KMG-IV): sequencing the most valuable type-strain genomes for metagenomic binning, comparative biology and taxonomic classification.</title>
        <authorList>
            <person name="Goeker M."/>
        </authorList>
    </citation>
    <scope>NUCLEOTIDE SEQUENCE</scope>
    <source>
        <strain evidence="4">DSM 22443</strain>
    </source>
</reference>
<keyword evidence="5" id="KW-1185">Reference proteome</keyword>
<reference evidence="3" key="1">
    <citation type="journal article" date="2014" name="Int. J. Syst. Evol. Microbiol.">
        <title>Complete genome sequence of Corynebacterium casei LMG S-19264T (=DSM 44701T), isolated from a smear-ripened cheese.</title>
        <authorList>
            <consortium name="US DOE Joint Genome Institute (JGI-PGF)"/>
            <person name="Walter F."/>
            <person name="Albersmeier A."/>
            <person name="Kalinowski J."/>
            <person name="Ruckert C."/>
        </authorList>
    </citation>
    <scope>NUCLEOTIDE SEQUENCE</scope>
    <source>
        <strain evidence="3">JCM 16108</strain>
    </source>
</reference>
<dbReference type="Proteomes" id="UP000614609">
    <property type="component" value="Unassembled WGS sequence"/>
</dbReference>
<comment type="caution">
    <text evidence="3">The sequence shown here is derived from an EMBL/GenBank/DDBJ whole genome shotgun (WGS) entry which is preliminary data.</text>
</comment>
<dbReference type="RefSeq" id="WP_188872990.1">
    <property type="nucleotide sequence ID" value="NZ_BMOO01000007.1"/>
</dbReference>
<feature type="compositionally biased region" description="Gly residues" evidence="1">
    <location>
        <begin position="9"/>
        <end position="24"/>
    </location>
</feature>
<evidence type="ECO:0000313" key="4">
    <source>
        <dbReference type="EMBL" id="MBP1955795.1"/>
    </source>
</evidence>
<dbReference type="Proteomes" id="UP000765891">
    <property type="component" value="Unassembled WGS sequence"/>
</dbReference>
<accession>A0A830G408</accession>
<feature type="transmembrane region" description="Helical" evidence="2">
    <location>
        <begin position="109"/>
        <end position="130"/>
    </location>
</feature>